<feature type="transmembrane region" description="Helical" evidence="1">
    <location>
        <begin position="45"/>
        <end position="64"/>
    </location>
</feature>
<feature type="transmembrane region" description="Helical" evidence="1">
    <location>
        <begin position="12"/>
        <end position="33"/>
    </location>
</feature>
<keyword evidence="3" id="KW-1185">Reference proteome</keyword>
<keyword evidence="1" id="KW-1133">Transmembrane helix</keyword>
<organism evidence="2 3">
    <name type="scientific">Alteromonas stellipolaris</name>
    <dbReference type="NCBI Taxonomy" id="233316"/>
    <lineage>
        <taxon>Bacteria</taxon>
        <taxon>Pseudomonadati</taxon>
        <taxon>Pseudomonadota</taxon>
        <taxon>Gammaproteobacteria</taxon>
        <taxon>Alteromonadales</taxon>
        <taxon>Alteromonadaceae</taxon>
        <taxon>Alteromonas/Salinimonas group</taxon>
        <taxon>Alteromonas</taxon>
    </lineage>
</organism>
<keyword evidence="1" id="KW-0472">Membrane</keyword>
<evidence type="ECO:0000256" key="1">
    <source>
        <dbReference type="SAM" id="Phobius"/>
    </source>
</evidence>
<gene>
    <name evidence="2" type="ORF">AVL57_03845</name>
</gene>
<accession>A0ABN4LH68</accession>
<evidence type="ECO:0000313" key="3">
    <source>
        <dbReference type="Proteomes" id="UP000056750"/>
    </source>
</evidence>
<name>A0ABN4LH68_9ALTE</name>
<sequence length="94" mass="10861">MQNKLVIALGTLPRYLAFQLFFLTYVLSIFTHASEPSPKIYQPGMFFYLLPLVMAMVVTHFGYMSARSGSVSKTQYFQIFGIFVLYGFIWHALF</sequence>
<evidence type="ECO:0000313" key="2">
    <source>
        <dbReference type="EMBL" id="AMJ73185.1"/>
    </source>
</evidence>
<dbReference type="Proteomes" id="UP000056750">
    <property type="component" value="Chromosome"/>
</dbReference>
<keyword evidence="1" id="KW-0812">Transmembrane</keyword>
<reference evidence="2 3" key="1">
    <citation type="submission" date="2015-12" db="EMBL/GenBank/DDBJ databases">
        <title>Intraspecies pangenome expansion in the marine bacterium Alteromonas.</title>
        <authorList>
            <person name="Lopez-Perez M."/>
            <person name="Rodriguez-Valera F."/>
        </authorList>
    </citation>
    <scope>NUCLEOTIDE SEQUENCE [LARGE SCALE GENOMIC DNA]</scope>
    <source>
        <strain evidence="2 3">LMG 21861</strain>
    </source>
</reference>
<dbReference type="EMBL" id="CP013926">
    <property type="protein sequence ID" value="AMJ73185.1"/>
    <property type="molecule type" value="Genomic_DNA"/>
</dbReference>
<proteinExistence type="predicted"/>
<protein>
    <submittedName>
        <fullName evidence="2">Uncharacterized protein</fullName>
    </submittedName>
</protein>
<feature type="transmembrane region" description="Helical" evidence="1">
    <location>
        <begin position="76"/>
        <end position="93"/>
    </location>
</feature>